<dbReference type="SMR" id="A0A8T3AIP1"/>
<dbReference type="OrthoDB" id="543156at2759"/>
<evidence type="ECO:0000256" key="3">
    <source>
        <dbReference type="ARBA" id="ARBA00022777"/>
    </source>
</evidence>
<dbReference type="InterPro" id="IPR011009">
    <property type="entry name" value="Kinase-like_dom_sf"/>
</dbReference>
<name>A0A8T3AIP1_DENNO</name>
<keyword evidence="4 5" id="KW-0067">ATP-binding</keyword>
<dbReference type="PROSITE" id="PS00108">
    <property type="entry name" value="PROTEIN_KINASE_ST"/>
    <property type="match status" value="1"/>
</dbReference>
<keyword evidence="6" id="KW-0472">Membrane</keyword>
<keyword evidence="7" id="KW-0732">Signal</keyword>
<dbReference type="PROSITE" id="PS50011">
    <property type="entry name" value="PROTEIN_KINASE_DOM"/>
    <property type="match status" value="1"/>
</dbReference>
<dbReference type="InterPro" id="IPR000719">
    <property type="entry name" value="Prot_kinase_dom"/>
</dbReference>
<evidence type="ECO:0000259" key="8">
    <source>
        <dbReference type="PROSITE" id="PS50011"/>
    </source>
</evidence>
<keyword evidence="6" id="KW-1133">Transmembrane helix</keyword>
<dbReference type="FunFam" id="3.30.200.20:FF:000521">
    <property type="entry name" value="Protein kinase superfamily protein"/>
    <property type="match status" value="1"/>
</dbReference>
<proteinExistence type="predicted"/>
<keyword evidence="1" id="KW-0808">Transferase</keyword>
<dbReference type="Proteomes" id="UP000829196">
    <property type="component" value="Unassembled WGS sequence"/>
</dbReference>
<protein>
    <recommendedName>
        <fullName evidence="8">Protein kinase domain-containing protein</fullName>
    </recommendedName>
</protein>
<reference evidence="9" key="1">
    <citation type="journal article" date="2022" name="Front. Genet.">
        <title>Chromosome-Scale Assembly of the Dendrobium nobile Genome Provides Insights Into the Molecular Mechanism of the Biosynthesis of the Medicinal Active Ingredient of Dendrobium.</title>
        <authorList>
            <person name="Xu Q."/>
            <person name="Niu S.-C."/>
            <person name="Li K.-L."/>
            <person name="Zheng P.-J."/>
            <person name="Zhang X.-J."/>
            <person name="Jia Y."/>
            <person name="Liu Y."/>
            <person name="Niu Y.-X."/>
            <person name="Yu L.-H."/>
            <person name="Chen D.-F."/>
            <person name="Zhang G.-Q."/>
        </authorList>
    </citation>
    <scope>NUCLEOTIDE SEQUENCE</scope>
    <source>
        <tissue evidence="9">Leaf</tissue>
    </source>
</reference>
<dbReference type="InterPro" id="IPR008271">
    <property type="entry name" value="Ser/Thr_kinase_AS"/>
</dbReference>
<dbReference type="GO" id="GO:0004672">
    <property type="term" value="F:protein kinase activity"/>
    <property type="evidence" value="ECO:0007669"/>
    <property type="project" value="InterPro"/>
</dbReference>
<dbReference type="CDD" id="cd14066">
    <property type="entry name" value="STKc_IRAK"/>
    <property type="match status" value="1"/>
</dbReference>
<dbReference type="InterPro" id="IPR017441">
    <property type="entry name" value="Protein_kinase_ATP_BS"/>
</dbReference>
<feature type="domain" description="Protein kinase" evidence="8">
    <location>
        <begin position="330"/>
        <end position="602"/>
    </location>
</feature>
<evidence type="ECO:0000313" key="10">
    <source>
        <dbReference type="Proteomes" id="UP000829196"/>
    </source>
</evidence>
<dbReference type="EMBL" id="JAGYWB010000016">
    <property type="protein sequence ID" value="KAI0496073.1"/>
    <property type="molecule type" value="Genomic_DNA"/>
</dbReference>
<evidence type="ECO:0000256" key="7">
    <source>
        <dbReference type="SAM" id="SignalP"/>
    </source>
</evidence>
<dbReference type="PANTHER" id="PTHR47989:SF36">
    <property type="entry name" value="PROTEIN KINASE DOMAIN-CONTAINING PROTEIN"/>
    <property type="match status" value="1"/>
</dbReference>
<accession>A0A8T3AIP1</accession>
<dbReference type="AlphaFoldDB" id="A0A8T3AIP1"/>
<feature type="binding site" evidence="5">
    <location>
        <position position="358"/>
    </location>
    <ligand>
        <name>ATP</name>
        <dbReference type="ChEBI" id="CHEBI:30616"/>
    </ligand>
</feature>
<evidence type="ECO:0000256" key="1">
    <source>
        <dbReference type="ARBA" id="ARBA00022679"/>
    </source>
</evidence>
<organism evidence="9 10">
    <name type="scientific">Dendrobium nobile</name>
    <name type="common">Orchid</name>
    <dbReference type="NCBI Taxonomy" id="94219"/>
    <lineage>
        <taxon>Eukaryota</taxon>
        <taxon>Viridiplantae</taxon>
        <taxon>Streptophyta</taxon>
        <taxon>Embryophyta</taxon>
        <taxon>Tracheophyta</taxon>
        <taxon>Spermatophyta</taxon>
        <taxon>Magnoliopsida</taxon>
        <taxon>Liliopsida</taxon>
        <taxon>Asparagales</taxon>
        <taxon>Orchidaceae</taxon>
        <taxon>Epidendroideae</taxon>
        <taxon>Malaxideae</taxon>
        <taxon>Dendrobiinae</taxon>
        <taxon>Dendrobium</taxon>
    </lineage>
</organism>
<feature type="signal peptide" evidence="7">
    <location>
        <begin position="1"/>
        <end position="20"/>
    </location>
</feature>
<keyword evidence="6" id="KW-0812">Transmembrane</keyword>
<evidence type="ECO:0000313" key="9">
    <source>
        <dbReference type="EMBL" id="KAI0496073.1"/>
    </source>
</evidence>
<dbReference type="FunFam" id="1.10.510.10:FF:000381">
    <property type="entry name" value="Putative receptor-like protein kinase"/>
    <property type="match status" value="1"/>
</dbReference>
<evidence type="ECO:0000256" key="4">
    <source>
        <dbReference type="ARBA" id="ARBA00022840"/>
    </source>
</evidence>
<comment type="caution">
    <text evidence="9">The sequence shown here is derived from an EMBL/GenBank/DDBJ whole genome shotgun (WGS) entry which is preliminary data.</text>
</comment>
<keyword evidence="10" id="KW-1185">Reference proteome</keyword>
<dbReference type="InterPro" id="IPR043891">
    <property type="entry name" value="SPARK"/>
</dbReference>
<feature type="chain" id="PRO_5035775828" description="Protein kinase domain-containing protein" evidence="7">
    <location>
        <begin position="21"/>
        <end position="677"/>
    </location>
</feature>
<feature type="transmembrane region" description="Helical" evidence="6">
    <location>
        <begin position="256"/>
        <end position="280"/>
    </location>
</feature>
<evidence type="ECO:0000256" key="2">
    <source>
        <dbReference type="ARBA" id="ARBA00022741"/>
    </source>
</evidence>
<dbReference type="Pfam" id="PF19160">
    <property type="entry name" value="SPARK"/>
    <property type="match status" value="1"/>
</dbReference>
<dbReference type="SUPFAM" id="SSF56112">
    <property type="entry name" value="Protein kinase-like (PK-like)"/>
    <property type="match status" value="1"/>
</dbReference>
<keyword evidence="3" id="KW-0418">Kinase</keyword>
<dbReference type="PROSITE" id="PS00107">
    <property type="entry name" value="PROTEIN_KINASE_ATP"/>
    <property type="match status" value="1"/>
</dbReference>
<dbReference type="Gene3D" id="1.10.510.10">
    <property type="entry name" value="Transferase(Phosphotransferase) domain 1"/>
    <property type="match status" value="1"/>
</dbReference>
<dbReference type="GO" id="GO:0005524">
    <property type="term" value="F:ATP binding"/>
    <property type="evidence" value="ECO:0007669"/>
    <property type="project" value="UniProtKB-UniRule"/>
</dbReference>
<evidence type="ECO:0000256" key="5">
    <source>
        <dbReference type="PROSITE-ProRule" id="PRU10141"/>
    </source>
</evidence>
<sequence length="677" mass="75227">MPAPALIFVVLAAVASFLESSRLLVVADDCPLDMTWSNFTWAASACSSQNERAKCCRYLNALVTVSVARYANTTGNFGVPSALNDVCLNYVTQTFLSYGIPHNATLFCGIGPKIHVSYQCQGITSGSEFLQTPNFEDVIRNCKMPLSIENSCRRCVNSSIIFLHRLIGALDNVTLNTCRDAAFVALANQGDNASAIDLASCFFSIKELQILPVILPQPSSQQISPALAPTIVSAEAPQKLTGFPIKQHRRGTLRLALFPGIGIMVTSIAIALVIVLILLIRRKSGELKSAETTHSNTCDVFHQSNLRKYQEGSSIICQRLRYNEIKKATNNFSNIIGRGGFGTVYKAQFAYGTIAAVKRMNPVADHHKRVFCREMELHSRLHHRHLVAFRGFCVERCERFLVYEYMENGSLKDYLHSSEKTPLTWEIRIQIAIDVANALEYLHFYCDPPLCHRDIKSSNILLDKNFLAKVADFGLAHASTRDESVTASVKLYIHGTPGYVDPEYVVTRQLTEKSDVYSYGMLLLELVTGRHAIHDNRNLIEWSQQFIETNSKLFGLVDPKLGNSFDEEQLQVVIRIAKWCTHREGSARPSMKQVLKLLYESLNPIHGGFVEAMEDEGRFSVRKSGKGINEEDEVVPYSDDGGICLQSSSSTTTRSFCSRSVLFDCGSPQSPSGITST</sequence>
<dbReference type="Pfam" id="PF00069">
    <property type="entry name" value="Pkinase"/>
    <property type="match status" value="1"/>
</dbReference>
<gene>
    <name evidence="9" type="ORF">KFK09_022380</name>
</gene>
<dbReference type="Gene3D" id="3.30.200.20">
    <property type="entry name" value="Phosphorylase Kinase, domain 1"/>
    <property type="match status" value="1"/>
</dbReference>
<dbReference type="SMART" id="SM00220">
    <property type="entry name" value="S_TKc"/>
    <property type="match status" value="1"/>
</dbReference>
<keyword evidence="2 5" id="KW-0547">Nucleotide-binding</keyword>
<evidence type="ECO:0000256" key="6">
    <source>
        <dbReference type="SAM" id="Phobius"/>
    </source>
</evidence>
<dbReference type="PANTHER" id="PTHR47989">
    <property type="entry name" value="OS01G0750732 PROTEIN"/>
    <property type="match status" value="1"/>
</dbReference>